<dbReference type="EMBL" id="JAFEMO010000005">
    <property type="protein sequence ID" value="KAH7570178.1"/>
    <property type="molecule type" value="Genomic_DNA"/>
</dbReference>
<evidence type="ECO:0000259" key="2">
    <source>
        <dbReference type="Pfam" id="PF07995"/>
    </source>
</evidence>
<comment type="caution">
    <text evidence="3">The sequence shown here is derived from an EMBL/GenBank/DDBJ whole genome shotgun (WGS) entry which is preliminary data.</text>
</comment>
<feature type="chain" id="PRO_5046732611" description="Glucose/Sorbosone dehydrogenase domain-containing protein" evidence="1">
    <location>
        <begin position="24"/>
        <end position="634"/>
    </location>
</feature>
<sequence>MTDFLAVFVWYCHFLLLSGFTASIPLCTDLREPFTPKSPLPFCSHYNGSRCCDLANDLQLLKQFQAMHIADPVCASVAKSILCAACDQFSAEIFKVEDSGPQSIPVLCNSTVSANSFLSEKAANSGSTCFDGEKVILNKGETQFPPTGLCLEKIGNGSYLNMVAHPDGSDRAFFSNQAGKIWLVTIPEQGLGGTLGLDESSPFIDLTDEVHFDNSFGMMGLAFHPNFARNGRFFASFNCDKVKTPGCSGRCSCNSDVNCDPLKLGSSGSVQPCRYYKVIAEFTANGTASEISMATKAKPSEVRRIFSLGLPVAFNNGGQILFGPADGYLYVMLGDGGIEEDPYNFSQNKKSLLGKILRLDINNIPSEAGTVDLWGNYSVPQDNPFSEDKELQPEIWARGLRNPWRCSFDSQRPLYFICADAGQDEYEEVDIITKGGNYGWNVYEGPFLFNSSHSSKGKSSTNSMNLIFPILGYKHSDINNNVSASICGGYFYRSTTDPCLYGSYLYGDLYGSAIWAAVESPTNSGNFTTTFLPFSCAHDSPIQCKSVPESSLPDLHYIYSFGQDNRKDIYVLANNGVYRVVQPSRCNYTCPNEIVTAVSSQPSSSSSRRNHFTYPNCKLMLFLSSLLHVLGTIL</sequence>
<dbReference type="InterPro" id="IPR011041">
    <property type="entry name" value="Quinoprot_gluc/sorb_DH_b-prop"/>
</dbReference>
<dbReference type="Proteomes" id="UP000827721">
    <property type="component" value="Unassembled WGS sequence"/>
</dbReference>
<feature type="signal peptide" evidence="1">
    <location>
        <begin position="1"/>
        <end position="23"/>
    </location>
</feature>
<keyword evidence="1" id="KW-0732">Signal</keyword>
<evidence type="ECO:0000313" key="4">
    <source>
        <dbReference type="Proteomes" id="UP000827721"/>
    </source>
</evidence>
<keyword evidence="4" id="KW-1185">Reference proteome</keyword>
<dbReference type="InterPro" id="IPR012938">
    <property type="entry name" value="Glc/Sorbosone_DH"/>
</dbReference>
<evidence type="ECO:0000313" key="3">
    <source>
        <dbReference type="EMBL" id="KAH7570178.1"/>
    </source>
</evidence>
<proteinExistence type="predicted"/>
<feature type="domain" description="Glucose/Sorbosone dehydrogenase" evidence="2">
    <location>
        <begin position="171"/>
        <end position="515"/>
    </location>
</feature>
<dbReference type="PANTHER" id="PTHR19328">
    <property type="entry name" value="HEDGEHOG-INTERACTING PROTEIN"/>
    <property type="match status" value="1"/>
</dbReference>
<accession>A0ABQ8I0N7</accession>
<organism evidence="3 4">
    <name type="scientific">Xanthoceras sorbifolium</name>
    <dbReference type="NCBI Taxonomy" id="99658"/>
    <lineage>
        <taxon>Eukaryota</taxon>
        <taxon>Viridiplantae</taxon>
        <taxon>Streptophyta</taxon>
        <taxon>Embryophyta</taxon>
        <taxon>Tracheophyta</taxon>
        <taxon>Spermatophyta</taxon>
        <taxon>Magnoliopsida</taxon>
        <taxon>eudicotyledons</taxon>
        <taxon>Gunneridae</taxon>
        <taxon>Pentapetalae</taxon>
        <taxon>rosids</taxon>
        <taxon>malvids</taxon>
        <taxon>Sapindales</taxon>
        <taxon>Sapindaceae</taxon>
        <taxon>Xanthoceroideae</taxon>
        <taxon>Xanthoceras</taxon>
    </lineage>
</organism>
<gene>
    <name evidence="3" type="ORF">JRO89_XS05G0062900</name>
</gene>
<reference evidence="3 4" key="1">
    <citation type="submission" date="2021-02" db="EMBL/GenBank/DDBJ databases">
        <title>Plant Genome Project.</title>
        <authorList>
            <person name="Zhang R.-G."/>
        </authorList>
    </citation>
    <scope>NUCLEOTIDE SEQUENCE [LARGE SCALE GENOMIC DNA]</scope>
    <source>
        <tissue evidence="3">Leaves</tissue>
    </source>
</reference>
<dbReference type="PANTHER" id="PTHR19328:SF13">
    <property type="entry name" value="HIPL1 PROTEIN"/>
    <property type="match status" value="1"/>
</dbReference>
<dbReference type="SUPFAM" id="SSF50952">
    <property type="entry name" value="Soluble quinoprotein glucose dehydrogenase"/>
    <property type="match status" value="1"/>
</dbReference>
<evidence type="ECO:0000256" key="1">
    <source>
        <dbReference type="SAM" id="SignalP"/>
    </source>
</evidence>
<protein>
    <recommendedName>
        <fullName evidence="2">Glucose/Sorbosone dehydrogenase domain-containing protein</fullName>
    </recommendedName>
</protein>
<dbReference type="Pfam" id="PF07995">
    <property type="entry name" value="GSDH"/>
    <property type="match status" value="1"/>
</dbReference>
<name>A0ABQ8I0N7_9ROSI</name>
<dbReference type="InterPro" id="IPR011042">
    <property type="entry name" value="6-blade_b-propeller_TolB-like"/>
</dbReference>
<dbReference type="Gene3D" id="2.120.10.30">
    <property type="entry name" value="TolB, C-terminal domain"/>
    <property type="match status" value="1"/>
</dbReference>